<reference evidence="2 3" key="1">
    <citation type="journal article" date="2015" name="Int J Genomics">
        <title>Comparative Genomics Revealed Genetic Diversity and Species/Strain-Level Differences in Carbohydrate Metabolism of Three Probiotic Bifidobacterial Species.</title>
        <authorList>
            <person name="Odamaki T."/>
            <person name="Horigome A."/>
            <person name="Sugahara H."/>
            <person name="Hashikura N."/>
            <person name="Minami J."/>
            <person name="Xiao J.Z."/>
            <person name="Abe F."/>
        </authorList>
    </citation>
    <scope>NUCLEOTIDE SEQUENCE [LARGE SCALE GENOMIC DNA]</scope>
    <source>
        <strain evidence="2 3">MCC 1128</strain>
    </source>
</reference>
<evidence type="ECO:0000313" key="2">
    <source>
        <dbReference type="EMBL" id="KOA41077.1"/>
    </source>
</evidence>
<dbReference type="Proteomes" id="UP000037193">
    <property type="component" value="Unassembled WGS sequence"/>
</dbReference>
<proteinExistence type="predicted"/>
<evidence type="ECO:0000256" key="1">
    <source>
        <dbReference type="SAM" id="MobiDB-lite"/>
    </source>
</evidence>
<feature type="region of interest" description="Disordered" evidence="1">
    <location>
        <begin position="97"/>
        <end position="151"/>
    </location>
</feature>
<name>A0A0L7B0Q2_BIFBR</name>
<comment type="caution">
    <text evidence="2">The sequence shown here is derived from an EMBL/GenBank/DDBJ whole genome shotgun (WGS) entry which is preliminary data.</text>
</comment>
<evidence type="ECO:0008006" key="4">
    <source>
        <dbReference type="Google" id="ProtNLM"/>
    </source>
</evidence>
<dbReference type="AlphaFoldDB" id="A0A0L7B0Q2"/>
<evidence type="ECO:0000313" key="3">
    <source>
        <dbReference type="Proteomes" id="UP000037193"/>
    </source>
</evidence>
<protein>
    <recommendedName>
        <fullName evidence="4">Spore coat protein</fullName>
    </recommendedName>
</protein>
<accession>A0A0L7B0Q2</accession>
<gene>
    <name evidence="2" type="ORF">BBM1128_04005</name>
</gene>
<dbReference type="RefSeq" id="WP_236716285.1">
    <property type="nucleotide sequence ID" value="NZ_AVQD01000008.1"/>
</dbReference>
<organism evidence="2 3">
    <name type="scientific">Bifidobacterium breve MCC 1128</name>
    <dbReference type="NCBI Taxonomy" id="1365965"/>
    <lineage>
        <taxon>Bacteria</taxon>
        <taxon>Bacillati</taxon>
        <taxon>Actinomycetota</taxon>
        <taxon>Actinomycetes</taxon>
        <taxon>Bifidobacteriales</taxon>
        <taxon>Bifidobacteriaceae</taxon>
        <taxon>Bifidobacterium</taxon>
    </lineage>
</organism>
<sequence length="334" mass="36852">MAELSDNVRWLVTNLIDQDQRICVELQRRGEEYAAAGRPRDGSLQRDARLLVEDVVRQHNDMWPEASIGFSSEELDRAAGMVAKRIDERAGFAWAESVEAEHEPAPRQTPQPSVSNEPAPAPGAAQAAPPVSAPAVPQNGQGGPAQAPPSSKPVIWPRVNFPNSYVHAYAMTARDGRVFDMMRVSIPQGTRVNGVDLTGWQLDRFASPRMREAKLNGRPVTVGFKPGEAVELWRGAGEQRETMRIDDPWQLCRAVKAQRLAYERERAENKTVEAKPERAPRQNEPVGPAVDSDGPTERAQGRTSTLDGIRQRASARTGSMQADATPMPRQTRSR</sequence>
<dbReference type="PATRIC" id="fig|1365965.3.peg.815"/>
<feature type="compositionally biased region" description="Low complexity" evidence="1">
    <location>
        <begin position="122"/>
        <end position="138"/>
    </location>
</feature>
<dbReference type="EMBL" id="AVQD01000008">
    <property type="protein sequence ID" value="KOA41077.1"/>
    <property type="molecule type" value="Genomic_DNA"/>
</dbReference>
<feature type="compositionally biased region" description="Basic and acidic residues" evidence="1">
    <location>
        <begin position="263"/>
        <end position="281"/>
    </location>
</feature>
<feature type="region of interest" description="Disordered" evidence="1">
    <location>
        <begin position="263"/>
        <end position="334"/>
    </location>
</feature>